<evidence type="ECO:0000313" key="2">
    <source>
        <dbReference type="EMBL" id="JAD83156.1"/>
    </source>
</evidence>
<dbReference type="AlphaFoldDB" id="A0A0A9D5T7"/>
<organism evidence="2">
    <name type="scientific">Arundo donax</name>
    <name type="common">Giant reed</name>
    <name type="synonym">Donax arundinaceus</name>
    <dbReference type="NCBI Taxonomy" id="35708"/>
    <lineage>
        <taxon>Eukaryota</taxon>
        <taxon>Viridiplantae</taxon>
        <taxon>Streptophyta</taxon>
        <taxon>Embryophyta</taxon>
        <taxon>Tracheophyta</taxon>
        <taxon>Spermatophyta</taxon>
        <taxon>Magnoliopsida</taxon>
        <taxon>Liliopsida</taxon>
        <taxon>Poales</taxon>
        <taxon>Poaceae</taxon>
        <taxon>PACMAD clade</taxon>
        <taxon>Arundinoideae</taxon>
        <taxon>Arundineae</taxon>
        <taxon>Arundo</taxon>
    </lineage>
</organism>
<sequence length="116" mass="12695">MTFCSLAEWDKIVSLQGKFLIILSIVLTSMLMKCSFALFILLDSLSEATSLDNDFLGDNNSLISDILANNSLVSFITPGYEVELISLTSESNSSDDSGKIEAIISKRCFHDVSFIA</sequence>
<dbReference type="EMBL" id="GBRH01214739">
    <property type="protein sequence ID" value="JAD83156.1"/>
    <property type="molecule type" value="Transcribed_RNA"/>
</dbReference>
<evidence type="ECO:0000256" key="1">
    <source>
        <dbReference type="SAM" id="Phobius"/>
    </source>
</evidence>
<reference evidence="2" key="2">
    <citation type="journal article" date="2015" name="Data Brief">
        <title>Shoot transcriptome of the giant reed, Arundo donax.</title>
        <authorList>
            <person name="Barrero R.A."/>
            <person name="Guerrero F.D."/>
            <person name="Moolhuijzen P."/>
            <person name="Goolsby J.A."/>
            <person name="Tidwell J."/>
            <person name="Bellgard S.E."/>
            <person name="Bellgard M.I."/>
        </authorList>
    </citation>
    <scope>NUCLEOTIDE SEQUENCE</scope>
    <source>
        <tissue evidence="2">Shoot tissue taken approximately 20 cm above the soil surface</tissue>
    </source>
</reference>
<keyword evidence="1" id="KW-0472">Membrane</keyword>
<feature type="transmembrane region" description="Helical" evidence="1">
    <location>
        <begin position="20"/>
        <end position="42"/>
    </location>
</feature>
<proteinExistence type="predicted"/>
<name>A0A0A9D5T7_ARUDO</name>
<protein>
    <submittedName>
        <fullName evidence="2">Uncharacterized protein</fullName>
    </submittedName>
</protein>
<keyword evidence="1" id="KW-1133">Transmembrane helix</keyword>
<accession>A0A0A9D5T7</accession>
<keyword evidence="1" id="KW-0812">Transmembrane</keyword>
<reference evidence="2" key="1">
    <citation type="submission" date="2014-09" db="EMBL/GenBank/DDBJ databases">
        <authorList>
            <person name="Magalhaes I.L.F."/>
            <person name="Oliveira U."/>
            <person name="Santos F.R."/>
            <person name="Vidigal T.H.D.A."/>
            <person name="Brescovit A.D."/>
            <person name="Santos A.J."/>
        </authorList>
    </citation>
    <scope>NUCLEOTIDE SEQUENCE</scope>
    <source>
        <tissue evidence="2">Shoot tissue taken approximately 20 cm above the soil surface</tissue>
    </source>
</reference>